<dbReference type="Pfam" id="PF00435">
    <property type="entry name" value="Spectrin"/>
    <property type="match status" value="10"/>
</dbReference>
<dbReference type="InterPro" id="IPR015153">
    <property type="entry name" value="EF-hand_dom_typ1"/>
</dbReference>
<dbReference type="SUPFAM" id="SSF51045">
    <property type="entry name" value="WW domain"/>
    <property type="match status" value="1"/>
</dbReference>
<dbReference type="SUPFAM" id="SSF47576">
    <property type="entry name" value="Calponin-homology domain, CH-domain"/>
    <property type="match status" value="1"/>
</dbReference>
<dbReference type="SMART" id="SM00456">
    <property type="entry name" value="WW"/>
    <property type="match status" value="1"/>
</dbReference>
<evidence type="ECO:0000259" key="16">
    <source>
        <dbReference type="PROSITE" id="PS50020"/>
    </source>
</evidence>
<keyword evidence="20" id="KW-1185">Reference proteome</keyword>
<dbReference type="FunFam" id="3.30.60.90:FF:000001">
    <property type="entry name" value="Dystrophin isoform 2"/>
    <property type="match status" value="1"/>
</dbReference>
<dbReference type="Pfam" id="PF09069">
    <property type="entry name" value="EF-hand_3"/>
    <property type="match status" value="1"/>
</dbReference>
<evidence type="ECO:0000256" key="5">
    <source>
        <dbReference type="ARBA" id="ARBA00022723"/>
    </source>
</evidence>
<dbReference type="GO" id="GO:0016010">
    <property type="term" value="C:dystrophin-associated glycoprotein complex"/>
    <property type="evidence" value="ECO:0007669"/>
    <property type="project" value="UniProtKB-ARBA"/>
</dbReference>
<keyword evidence="10" id="KW-0472">Membrane</keyword>
<dbReference type="PANTHER" id="PTHR12268">
    <property type="entry name" value="E3 UBIQUITIN-PROTEIN LIGASE KCMF1"/>
    <property type="match status" value="1"/>
</dbReference>
<accession>V3YZ68</accession>
<feature type="domain" description="ZZ-type" evidence="18">
    <location>
        <begin position="3054"/>
        <end position="3110"/>
    </location>
</feature>
<evidence type="ECO:0008006" key="21">
    <source>
        <dbReference type="Google" id="ProtNLM"/>
    </source>
</evidence>
<dbReference type="SUPFAM" id="SSF47473">
    <property type="entry name" value="EF-hand"/>
    <property type="match status" value="2"/>
</dbReference>
<name>V3YZ68_LOTGI</name>
<dbReference type="GO" id="GO:0003779">
    <property type="term" value="F:actin binding"/>
    <property type="evidence" value="ECO:0007669"/>
    <property type="project" value="UniProtKB-KW"/>
</dbReference>
<evidence type="ECO:0000256" key="7">
    <source>
        <dbReference type="ARBA" id="ARBA00022771"/>
    </source>
</evidence>
<dbReference type="Gene3D" id="3.30.60.90">
    <property type="match status" value="1"/>
</dbReference>
<dbReference type="Gene3D" id="1.10.238.10">
    <property type="entry name" value="EF-hand"/>
    <property type="match status" value="2"/>
</dbReference>
<dbReference type="FunFam" id="2.20.70.10:FF:000004">
    <property type="entry name" value="dystrophin isoform X1"/>
    <property type="match status" value="1"/>
</dbReference>
<feature type="region of interest" description="Disordered" evidence="15">
    <location>
        <begin position="3329"/>
        <end position="3369"/>
    </location>
</feature>
<evidence type="ECO:0000256" key="12">
    <source>
        <dbReference type="ARBA" id="ARBA00023212"/>
    </source>
</evidence>
<evidence type="ECO:0000256" key="10">
    <source>
        <dbReference type="ARBA" id="ARBA00023136"/>
    </source>
</evidence>
<dbReference type="InterPro" id="IPR011992">
    <property type="entry name" value="EF-hand-dom_pair"/>
</dbReference>
<feature type="region of interest" description="Disordered" evidence="15">
    <location>
        <begin position="254"/>
        <end position="279"/>
    </location>
</feature>
<evidence type="ECO:0000256" key="8">
    <source>
        <dbReference type="ARBA" id="ARBA00022833"/>
    </source>
</evidence>
<feature type="coiled-coil region" evidence="14">
    <location>
        <begin position="3223"/>
        <end position="3257"/>
    </location>
</feature>
<dbReference type="CDD" id="cd00176">
    <property type="entry name" value="SPEC"/>
    <property type="match status" value="7"/>
</dbReference>
<keyword evidence="5" id="KW-0479">Metal-binding</keyword>
<comment type="subcellular location">
    <subcellularLocation>
        <location evidence="2">Cell membrane</location>
        <location evidence="2">Sarcolemma</location>
        <topology evidence="2">Peripheral membrane protein</topology>
        <orientation evidence="2">Cytoplasmic side</orientation>
    </subcellularLocation>
    <subcellularLocation>
        <location evidence="1">Cytoplasm</location>
        <location evidence="1">Cytoskeleton</location>
    </subcellularLocation>
</comment>
<feature type="coiled-coil region" evidence="14">
    <location>
        <begin position="2270"/>
        <end position="2315"/>
    </location>
</feature>
<evidence type="ECO:0000313" key="19">
    <source>
        <dbReference type="EMBL" id="ESO83438.1"/>
    </source>
</evidence>
<dbReference type="GO" id="GO:0099536">
    <property type="term" value="P:synaptic signaling"/>
    <property type="evidence" value="ECO:0007669"/>
    <property type="project" value="TreeGrafter"/>
</dbReference>
<protein>
    <recommendedName>
        <fullName evidence="21">Dystrophin</fullName>
    </recommendedName>
</protein>
<feature type="coiled-coil region" evidence="14">
    <location>
        <begin position="428"/>
        <end position="458"/>
    </location>
</feature>
<keyword evidence="14" id="KW-0175">Coiled coil</keyword>
<dbReference type="CDD" id="cd00201">
    <property type="entry name" value="WW"/>
    <property type="match status" value="1"/>
</dbReference>
<dbReference type="InterPro" id="IPR001202">
    <property type="entry name" value="WW_dom"/>
</dbReference>
<evidence type="ECO:0000256" key="13">
    <source>
        <dbReference type="PROSITE-ProRule" id="PRU00228"/>
    </source>
</evidence>
<dbReference type="SMART" id="SM00150">
    <property type="entry name" value="SPEC"/>
    <property type="match status" value="18"/>
</dbReference>
<evidence type="ECO:0000313" key="20">
    <source>
        <dbReference type="Proteomes" id="UP000030746"/>
    </source>
</evidence>
<feature type="coiled-coil region" evidence="14">
    <location>
        <begin position="1055"/>
        <end position="1082"/>
    </location>
</feature>
<dbReference type="PROSITE" id="PS50020">
    <property type="entry name" value="WW_DOMAIN_2"/>
    <property type="match status" value="1"/>
</dbReference>
<keyword evidence="9" id="KW-0106">Calcium</keyword>
<dbReference type="PROSITE" id="PS01357">
    <property type="entry name" value="ZF_ZZ_1"/>
    <property type="match status" value="1"/>
</dbReference>
<dbReference type="FunFam" id="1.20.58.60:FF:000075">
    <property type="entry name" value="utrophin isoform X1"/>
    <property type="match status" value="1"/>
</dbReference>
<proteinExistence type="predicted"/>
<dbReference type="CTD" id="20241113"/>
<keyword evidence="4" id="KW-0963">Cytoplasm</keyword>
<dbReference type="OMA" id="DWCSTLM"/>
<dbReference type="Pfam" id="PF00569">
    <property type="entry name" value="ZZ"/>
    <property type="match status" value="1"/>
</dbReference>
<evidence type="ECO:0000256" key="2">
    <source>
        <dbReference type="ARBA" id="ARBA00004278"/>
    </source>
</evidence>
<dbReference type="InterPro" id="IPR036872">
    <property type="entry name" value="CH_dom_sf"/>
</dbReference>
<sequence>MDSTSIKYHKSKDEREDVQKKTFTKWINSQLSKANHPLINDLFEDLRDGSSLLLLLEVLSGLSLGKEKGRLRVHHINNISRVLYILEHNYNIKFINICSNDIVDGNPKLTLALVWLIILHWQVKDIMRNVLQDLKQTNLERTLLAWCQQSTQGYENVSIDNFTRSWQDGNAFNALIHHYRPELFNYKSLRNKTSQEKLDHAFSIAEKHLNIYRLLDPEDLQNPDKKSLMTYLMCFFQVLPHTNLVIEGITQKENTSNLRSPPPVLPKRKKMSSGEPQSSRCSTASVHLLQYQDGLENVLAWLLAAEETIENQEPIHTQVSIVKQQFNKHEEFMLDLTEHQDNIGSVLKEGNDLINDTRVSEEEKDEIHVQMELLNKRWESLRQKSLERQTRLQKLLMTLQHEQLEELSKWLSWMENHIKTHDTIGTDLKTIQNQIETHKKIQDAVEKEQDIVDSLQNMVVVIDDENSQEVCDKMEKELELLGKRWSNICHWTEEQWILLQDVLLKWQHFNSEQLQFSNWLASKEQVLKAMSKADLSKPEQVEHQVRELKLIEHDMVEQVARFDNLNVCGQAIVEKVNSKEVMEEISGQLEILQIRWEQLVQQMELQSKEIANSGVELSKDLDSTDFVKAVNVPQQSAQKTGNILDFEKKLRELNDWFDRIEGTLQLLTSTEGQQQFTEEEKMVLVLDVEKDFEEHKGEIKQAIDLGEAAVSDLKKDKAMLDLGSETSSAMNKLENRWKELTTNLTQTKRHIESNMSSRKWYNELDDLQKILSSYELWLENNSQIPSDSTEVKKILDQCKVKLKAMKNHDSRIEKLHNEANNFGTESKMMLDYGVFKASWDLTYERMGLNLTALEKYMEKTPPKSYVDAMQALLKWICDMENILKGEKVKITDVESTEKQLAQYKEYQSDVRGHQASINYIQQTGTELIKNSPEQIATINKDLDNINSHWRNISTTINERLTQLEKSLAQQRLFQNQMQGLICWMDEMDVFLHAEDPLIGDLPTLEAQLHESNGVTEDIVTLKQNITNVNNISKSIGENMETAYQEKLNTQVSELNKNWEMTIKLAKEQNERLKEKIIKSNKMYDNIDELIEWLENIKETLSNKDYSIKTLEDLTTENIRFKNLKNELQKRESELNEINEDTNDQLSLAGTGTLQELARSLMKLNLLWTEVNQRVDRYSNIYQSSETHWHQFEDVLIRSQDIIENEERYLNSLQKLVSTTKLTSSDAEDISEELNAIETVIKNHDTSERETLTAIYNELINNSIMVDSVQKQYQDITKRSETLEVEAKSKMEQLEQNINRAQNIERKMLEMTQWMSDISQHLQLRLDADILAGDNPEEFETLKREFAEEEKLLEELEESSKKYKLQGKEEAGQRLEQQTTLLKKHFADVTLKFRKFQRPTNFDPKLSHVKREMDNIQDRSYMLEVPNFNPSDITDRHEQCMTFYRTLSELKSEVEYVIKTGRHVVDKKQVDFPDKLNKQLDAIKKQYNDLGAQVTQGKVNLEKALKLSKKYKKEHLLIEEFIKVNLAKLEEKKKLDTVEVDQEKKFIQQLEIDIIKHQPVLTSISDSVHLMKDMVADEGEVNLAVEANSQLNMDWSALSIQVAEWKEHIQQEEGKLDGIFIEFQTKIMALKDWLSLCEGKVGQNKKLHIKDRYTQEQAKIMKNIECDVNDHKSDIDEVRISAICLMSKSDQYSKMVEPELTHLNQRWQDLSESLQIFDEEMKKVYLHVEGVKTSQEELLRLKATQEPDIKPQQTSLIQSSRTLDSNSVNTSYQTTSLSSNITDSSQFLNQLSQVQLQQEQMKKKLSEISEGSSNTSLTQVEQYLKITNGQINQESSKIKELEAMKSEAMKMATPEERTQILHLVPLVNREQSQILSTYQKLNGRYWRTVMEKWGVFQNDSMSLLNWLNDTEQKLSENHNGNRAENYLKPIEEDISNQQAKIESINAIGNDIMNQTVTLDTSNQLIQHKLQEINEKWKKICTETVSQRLEEDSVKSNEFTEEMDELFFWIDETENVLSSTLRPESQYLEDLLEKIKDREEEIKSKEESIVTINKSAKKMLKEECLTTQDKENIGKDIENLNSRWGKVRSEIPNSIGAIQTYLKRLKEYKSQTDDLRKWMNEILERLQTDDKQNINKYNLQNIDETLAAGQVNVNSVKEAYQQYVSECQHQKIEIPQTIVTQYEALLKDWAKITHLRSKIKPVEEKIIEKTTSETQKTVNKPKSTSVWCEIEENIDEQRDWLTLLDRMHKSQKVTVGDVRDIEQTIVKQKSILMDVENRCTQIEQLNDKVQQLSTSSKKELEKEKSNLTDKVNKLLSQCSNGVYQTKKRKTQLDDMLLECRQFDESYAEFERWLSGVEEDLDSHPFQPQTAEKVDQLLQKHKRMQDEVNQQNASLENLQHLATKLIEDYSTDDTRQITLQKERLTNRWATLLNRLNNVWKLLQNNRNSLQHFDTSLQEFNSWMKGVEKSFESLSKETEKSEVLQNEELCKEYLEQFRDLQTEVDCHQSVYESLNSNGNITDNRTSTMSTDLDNINKRWLAVLTKSLEIRNRLESSAEQWAHLVRTQEDLITWIDQRQEELNQQQPVGGDLTSVQRQLAENQKLLEKLELKKHVVKQILETGRFYLSEEFTGNRNQSKINDNDDEKSFILNKMCEKVKTLDQKWKDINDNSRKWQSKLEEVHEKMSVFHDSMDDLDDHLKEAESKKTNWQPVGDIIIENLKTEIDNVKSFQQQIVPLQGEVDNLNDLGNELQSSEVVLSHVNVRRMEDLATRWKALQISIEDRLKQLQDAFRDFGPNSQHFLSVSVESPWERTVSGNKVPYYVDHSTETTHWDHPAMSDLIFALNDLNEIKFAAYRTAMKFRMLQKKICLDLVAMTVCIEAFERHGLRGKNDKLMDILEVINCITTMFEVVAEEHPNIVNVPLSVDLVLNWLLNVYDISRSGFIRVLSFKIAIIVLCKGQLEDKYRYLFRLIADTNGLADQRKLGLLLHDIIQLPKQLGEVAAFGGSNIEPSVRSCFEKANNVNEIQASNFLDWLKLEPQSIVWFPVLHRVAAAETAKHQAKCNICKDFPIVGFRYRCLKCFNYDMCQNCFLSGRKSRSHKLSHPMQEYCTATTSGEDMRDFSKVFRNKFKTKKHFKQHKRLGYLPVQTVLEGDSLESPSQSPNHSISQDMHLRLELYANRLAEVEQRQDKAPEVDEEHNLIAQYCHSLTGDSSKSQALKSPMQIMLAVDVDQKSQLEDLIKELEEENRGLQAEYERLRLVSKDGISLRSDDDSQICHDEEMMAEAKLLRQHKGRLESRMGILEDHNRQLEAQLERLKLLLDEPYQHDTRLMAHSMNSSPSPSSSHSSLSYNAGNKNIRHKPQLDPSNSTAAGSKNVGNLFHMAGQVGKAVGSLVTVMTDEDGNQINEKYI</sequence>
<dbReference type="InterPro" id="IPR000433">
    <property type="entry name" value="Znf_ZZ"/>
</dbReference>
<feature type="compositionally biased region" description="Low complexity" evidence="15">
    <location>
        <begin position="3330"/>
        <end position="3346"/>
    </location>
</feature>
<gene>
    <name evidence="19" type="ORF">LOTGIDRAFT_169302</name>
</gene>
<evidence type="ECO:0000259" key="18">
    <source>
        <dbReference type="PROSITE" id="PS50135"/>
    </source>
</evidence>
<evidence type="ECO:0000256" key="9">
    <source>
        <dbReference type="ARBA" id="ARBA00022837"/>
    </source>
</evidence>
<dbReference type="Gene3D" id="2.20.70.10">
    <property type="match status" value="1"/>
</dbReference>
<feature type="coiled-coil region" evidence="14">
    <location>
        <begin position="1823"/>
        <end position="1850"/>
    </location>
</feature>
<dbReference type="InterPro" id="IPR001589">
    <property type="entry name" value="Actinin_actin-bd_CS"/>
</dbReference>
<dbReference type="GO" id="GO:0005737">
    <property type="term" value="C:cytoplasm"/>
    <property type="evidence" value="ECO:0007669"/>
    <property type="project" value="UniProtKB-ARBA"/>
</dbReference>
<dbReference type="SMART" id="SM00291">
    <property type="entry name" value="ZnF_ZZ"/>
    <property type="match status" value="1"/>
</dbReference>
<feature type="domain" description="Calponin-homology (CH)" evidence="17">
    <location>
        <begin position="137"/>
        <end position="240"/>
    </location>
</feature>
<dbReference type="InterPro" id="IPR036020">
    <property type="entry name" value="WW_dom_sf"/>
</dbReference>
<dbReference type="RefSeq" id="XP_009065868.1">
    <property type="nucleotide sequence ID" value="XM_009067620.1"/>
</dbReference>
<keyword evidence="6" id="KW-0677">Repeat</keyword>
<evidence type="ECO:0000256" key="1">
    <source>
        <dbReference type="ARBA" id="ARBA00004245"/>
    </source>
</evidence>
<dbReference type="InterPro" id="IPR050774">
    <property type="entry name" value="KCMF1/Dystrophin"/>
</dbReference>
<dbReference type="InterPro" id="IPR018159">
    <property type="entry name" value="Spectrin/alpha-actinin"/>
</dbReference>
<dbReference type="PIRSF" id="PIRSF002341">
    <property type="entry name" value="Dystrophin/utrophin"/>
    <property type="match status" value="1"/>
</dbReference>
<evidence type="ECO:0000256" key="6">
    <source>
        <dbReference type="ARBA" id="ARBA00022737"/>
    </source>
</evidence>
<dbReference type="CDD" id="cd16242">
    <property type="entry name" value="EFh_DMD_like"/>
    <property type="match status" value="1"/>
</dbReference>
<feature type="coiled-coil region" evidence="14">
    <location>
        <begin position="2371"/>
        <end position="2405"/>
    </location>
</feature>
<dbReference type="Gene3D" id="1.10.418.10">
    <property type="entry name" value="Calponin-like domain"/>
    <property type="match status" value="2"/>
</dbReference>
<dbReference type="PROSITE" id="PS50135">
    <property type="entry name" value="ZF_ZZ_2"/>
    <property type="match status" value="1"/>
</dbReference>
<dbReference type="GO" id="GO:0005856">
    <property type="term" value="C:cytoskeleton"/>
    <property type="evidence" value="ECO:0007669"/>
    <property type="project" value="UniProtKB-SubCell"/>
</dbReference>
<feature type="domain" description="Calponin-homology (CH)" evidence="17">
    <location>
        <begin position="17"/>
        <end position="122"/>
    </location>
</feature>
<dbReference type="SUPFAM" id="SSF46966">
    <property type="entry name" value="Spectrin repeat"/>
    <property type="match status" value="15"/>
</dbReference>
<evidence type="ECO:0000259" key="17">
    <source>
        <dbReference type="PROSITE" id="PS50021"/>
    </source>
</evidence>
<feature type="domain" description="WW" evidence="16">
    <location>
        <begin position="2800"/>
        <end position="2833"/>
    </location>
</feature>
<dbReference type="InterPro" id="IPR001715">
    <property type="entry name" value="CH_dom"/>
</dbReference>
<feature type="coiled-coil region" evidence="14">
    <location>
        <begin position="3289"/>
        <end position="3319"/>
    </location>
</feature>
<dbReference type="InterPro" id="IPR015154">
    <property type="entry name" value="EF-hand_dom_typ2"/>
</dbReference>
<keyword evidence="3" id="KW-1003">Cell membrane</keyword>
<keyword evidence="12" id="KW-0206">Cytoskeleton</keyword>
<feature type="coiled-coil region" evidence="14">
    <location>
        <begin position="1265"/>
        <end position="1310"/>
    </location>
</feature>
<dbReference type="InterPro" id="IPR002017">
    <property type="entry name" value="Spectrin_repeat"/>
</dbReference>
<dbReference type="GO" id="GO:0008270">
    <property type="term" value="F:zinc ion binding"/>
    <property type="evidence" value="ECO:0007669"/>
    <property type="project" value="UniProtKB-KW"/>
</dbReference>
<evidence type="ECO:0000256" key="3">
    <source>
        <dbReference type="ARBA" id="ARBA00022475"/>
    </source>
</evidence>
<dbReference type="SMART" id="SM00033">
    <property type="entry name" value="CH"/>
    <property type="match status" value="2"/>
</dbReference>
<dbReference type="GO" id="GO:0045202">
    <property type="term" value="C:synapse"/>
    <property type="evidence" value="ECO:0007669"/>
    <property type="project" value="GOC"/>
</dbReference>
<evidence type="ECO:0000256" key="11">
    <source>
        <dbReference type="ARBA" id="ARBA00023203"/>
    </source>
</evidence>
<keyword evidence="11" id="KW-0009">Actin-binding</keyword>
<feature type="coiled-coil region" evidence="14">
    <location>
        <begin position="1338"/>
        <end position="1365"/>
    </location>
</feature>
<dbReference type="Pfam" id="PF09068">
    <property type="entry name" value="EF-hand_2"/>
    <property type="match status" value="1"/>
</dbReference>
<organism evidence="19 20">
    <name type="scientific">Lottia gigantea</name>
    <name type="common">Giant owl limpet</name>
    <dbReference type="NCBI Taxonomy" id="225164"/>
    <lineage>
        <taxon>Eukaryota</taxon>
        <taxon>Metazoa</taxon>
        <taxon>Spiralia</taxon>
        <taxon>Lophotrochozoa</taxon>
        <taxon>Mollusca</taxon>
        <taxon>Gastropoda</taxon>
        <taxon>Patellogastropoda</taxon>
        <taxon>Lottioidea</taxon>
        <taxon>Lottiidae</taxon>
        <taxon>Lottia</taxon>
    </lineage>
</organism>
<dbReference type="GeneID" id="20241113"/>
<dbReference type="OrthoDB" id="10057795at2759"/>
<dbReference type="Proteomes" id="UP000030746">
    <property type="component" value="Unassembled WGS sequence"/>
</dbReference>
<dbReference type="HOGENOM" id="CLU_000246_1_0_1"/>
<evidence type="ECO:0000256" key="14">
    <source>
        <dbReference type="SAM" id="Coils"/>
    </source>
</evidence>
<keyword evidence="7 13" id="KW-0863">Zinc-finger</keyword>
<dbReference type="GO" id="GO:0042383">
    <property type="term" value="C:sarcolemma"/>
    <property type="evidence" value="ECO:0007669"/>
    <property type="project" value="UniProtKB-SubCell"/>
</dbReference>
<dbReference type="PROSITE" id="PS00019">
    <property type="entry name" value="ACTININ_1"/>
    <property type="match status" value="1"/>
</dbReference>
<reference evidence="19 20" key="1">
    <citation type="journal article" date="2013" name="Nature">
        <title>Insights into bilaterian evolution from three spiralian genomes.</title>
        <authorList>
            <person name="Simakov O."/>
            <person name="Marletaz F."/>
            <person name="Cho S.J."/>
            <person name="Edsinger-Gonzales E."/>
            <person name="Havlak P."/>
            <person name="Hellsten U."/>
            <person name="Kuo D.H."/>
            <person name="Larsson T."/>
            <person name="Lv J."/>
            <person name="Arendt D."/>
            <person name="Savage R."/>
            <person name="Osoegawa K."/>
            <person name="de Jong P."/>
            <person name="Grimwood J."/>
            <person name="Chapman J.A."/>
            <person name="Shapiro H."/>
            <person name="Aerts A."/>
            <person name="Otillar R.P."/>
            <person name="Terry A.Y."/>
            <person name="Boore J.L."/>
            <person name="Grigoriev I.V."/>
            <person name="Lindberg D.R."/>
            <person name="Seaver E.C."/>
            <person name="Weisblat D.A."/>
            <person name="Putnam N.H."/>
            <person name="Rokhsar D.S."/>
        </authorList>
    </citation>
    <scope>NUCLEOTIDE SEQUENCE [LARGE SCALE GENOMIC DNA]</scope>
</reference>
<evidence type="ECO:0000256" key="15">
    <source>
        <dbReference type="SAM" id="MobiDB-lite"/>
    </source>
</evidence>
<dbReference type="PROSITE" id="PS50021">
    <property type="entry name" value="CH"/>
    <property type="match status" value="2"/>
</dbReference>
<dbReference type="Pfam" id="PF00307">
    <property type="entry name" value="CH"/>
    <property type="match status" value="2"/>
</dbReference>
<dbReference type="CDD" id="cd02334">
    <property type="entry name" value="ZZ_dystrophin"/>
    <property type="match status" value="1"/>
</dbReference>
<feature type="coiled-coil region" evidence="14">
    <location>
        <begin position="1110"/>
        <end position="1144"/>
    </location>
</feature>
<dbReference type="SUPFAM" id="SSF57850">
    <property type="entry name" value="RING/U-box"/>
    <property type="match status" value="1"/>
</dbReference>
<dbReference type="STRING" id="225164.V3YZ68"/>
<dbReference type="PANTHER" id="PTHR12268:SF14">
    <property type="entry name" value="DYSTROPHIN-1"/>
    <property type="match status" value="1"/>
</dbReference>
<dbReference type="InterPro" id="IPR043145">
    <property type="entry name" value="Znf_ZZ_sf"/>
</dbReference>
<dbReference type="EMBL" id="KB203683">
    <property type="protein sequence ID" value="ESO83438.1"/>
    <property type="molecule type" value="Genomic_DNA"/>
</dbReference>
<keyword evidence="8" id="KW-0862">Zinc</keyword>
<dbReference type="InterPro" id="IPR035436">
    <property type="entry name" value="Dystrophin/utrophin"/>
</dbReference>
<dbReference type="KEGG" id="lgi:LOTGIDRAFT_169302"/>
<evidence type="ECO:0000256" key="4">
    <source>
        <dbReference type="ARBA" id="ARBA00022490"/>
    </source>
</evidence>
<dbReference type="Gene3D" id="1.20.58.60">
    <property type="match status" value="15"/>
</dbReference>